<evidence type="ECO:0000256" key="11">
    <source>
        <dbReference type="SAM" id="Phobius"/>
    </source>
</evidence>
<evidence type="ECO:0000256" key="5">
    <source>
        <dbReference type="ARBA" id="ARBA00022692"/>
    </source>
</evidence>
<evidence type="ECO:0000256" key="9">
    <source>
        <dbReference type="ARBA" id="ARBA00023136"/>
    </source>
</evidence>
<gene>
    <name evidence="13" type="ORF">POPTR_018G020100</name>
</gene>
<keyword evidence="4" id="KW-0433">Leucine-rich repeat</keyword>
<evidence type="ECO:0000256" key="3">
    <source>
        <dbReference type="ARBA" id="ARBA00022512"/>
    </source>
</evidence>
<dbReference type="Proteomes" id="UP000006729">
    <property type="component" value="Chromosome 18"/>
</dbReference>
<dbReference type="InterPro" id="IPR001611">
    <property type="entry name" value="Leu-rich_rpt"/>
</dbReference>
<evidence type="ECO:0000256" key="7">
    <source>
        <dbReference type="ARBA" id="ARBA00022737"/>
    </source>
</evidence>
<evidence type="ECO:0000256" key="8">
    <source>
        <dbReference type="ARBA" id="ARBA00022989"/>
    </source>
</evidence>
<keyword evidence="9 11" id="KW-0472">Membrane</keyword>
<dbReference type="FunFam" id="3.80.10.10:FF:000095">
    <property type="entry name" value="LRR receptor-like serine/threonine-protein kinase GSO1"/>
    <property type="match status" value="1"/>
</dbReference>
<dbReference type="PANTHER" id="PTHR48054">
    <property type="entry name" value="RECEPTOR KINASE-LIKE PROTEIN XA21"/>
    <property type="match status" value="1"/>
</dbReference>
<keyword evidence="14" id="KW-1185">Reference proteome</keyword>
<dbReference type="SUPFAM" id="SSF52058">
    <property type="entry name" value="L domain-like"/>
    <property type="match status" value="1"/>
</dbReference>
<dbReference type="Gene3D" id="3.80.10.10">
    <property type="entry name" value="Ribonuclease Inhibitor"/>
    <property type="match status" value="2"/>
</dbReference>
<feature type="domain" description="Leucine-rich repeat-containing N-terminal plant-type" evidence="12">
    <location>
        <begin position="51"/>
        <end position="89"/>
    </location>
</feature>
<sequence>MNLLSSFCVQNLVAVLIVLMQGKALPLISTYSFLLTAASTITAPRSFGGNETDYEALLAFKAKIQDPHSNTLSSWNDSLDFCNWPGITCGRRHGRVRIINLVDQKLAPYIPHSIGNLTSLESLSSRRNVLEGTIPDSLGRLKRLTSLLLGENKLSGFIPPSLYNLSLITTFYLGGNGFRGSLPSNLGLHLTGKIPDIFGKLHHLSRLHFGSNNLGTGGDDEMAFHASLTNCSMLKVVSINNNRLEGSLPITVGNLSTYMAYFGLSGNHIVGRIPSGNLSLLSVLYLDDNKLKDTIPASLGGCKNLVSLGLSRKNLNGSIPEQLFGTSSVLFSLNLSHNQFTGSLPSTIGSLKGLSELDVSWNMLSGEIPTSLGGCTSLEVLHMEDNFFQGSIPSSFSSLRGIQFLDLSCNNLSGQLPNFLVTIPFISLNLSYNNFEGEVPRKGVFTNESAVSVVGNDKLCGGILELHLPECPNKEPKKTKMSHLQYLLAITIPCALVGVITVSSFLFCWFKKKKKEHSSNTQ</sequence>
<evidence type="ECO:0000256" key="4">
    <source>
        <dbReference type="ARBA" id="ARBA00022614"/>
    </source>
</evidence>
<reference evidence="13 14" key="1">
    <citation type="journal article" date="2006" name="Science">
        <title>The genome of black cottonwood, Populus trichocarpa (Torr. &amp; Gray).</title>
        <authorList>
            <person name="Tuskan G.A."/>
            <person name="Difazio S."/>
            <person name="Jansson S."/>
            <person name="Bohlmann J."/>
            <person name="Grigoriev I."/>
            <person name="Hellsten U."/>
            <person name="Putnam N."/>
            <person name="Ralph S."/>
            <person name="Rombauts S."/>
            <person name="Salamov A."/>
            <person name="Schein J."/>
            <person name="Sterck L."/>
            <person name="Aerts A."/>
            <person name="Bhalerao R.R."/>
            <person name="Bhalerao R.P."/>
            <person name="Blaudez D."/>
            <person name="Boerjan W."/>
            <person name="Brun A."/>
            <person name="Brunner A."/>
            <person name="Busov V."/>
            <person name="Campbell M."/>
            <person name="Carlson J."/>
            <person name="Chalot M."/>
            <person name="Chapman J."/>
            <person name="Chen G.L."/>
            <person name="Cooper D."/>
            <person name="Coutinho P.M."/>
            <person name="Couturier J."/>
            <person name="Covert S."/>
            <person name="Cronk Q."/>
            <person name="Cunningham R."/>
            <person name="Davis J."/>
            <person name="Degroeve S."/>
            <person name="Dejardin A."/>
            <person name="Depamphilis C."/>
            <person name="Detter J."/>
            <person name="Dirks B."/>
            <person name="Dubchak I."/>
            <person name="Duplessis S."/>
            <person name="Ehlting J."/>
            <person name="Ellis B."/>
            <person name="Gendler K."/>
            <person name="Goodstein D."/>
            <person name="Gribskov M."/>
            <person name="Grimwood J."/>
            <person name="Groover A."/>
            <person name="Gunter L."/>
            <person name="Hamberger B."/>
            <person name="Heinze B."/>
            <person name="Helariutta Y."/>
            <person name="Henrissat B."/>
            <person name="Holligan D."/>
            <person name="Holt R."/>
            <person name="Huang W."/>
            <person name="Islam-Faridi N."/>
            <person name="Jones S."/>
            <person name="Jones-Rhoades M."/>
            <person name="Jorgensen R."/>
            <person name="Joshi C."/>
            <person name="Kangasjarvi J."/>
            <person name="Karlsson J."/>
            <person name="Kelleher C."/>
            <person name="Kirkpatrick R."/>
            <person name="Kirst M."/>
            <person name="Kohler A."/>
            <person name="Kalluri U."/>
            <person name="Larimer F."/>
            <person name="Leebens-Mack J."/>
            <person name="Leple J.C."/>
            <person name="Locascio P."/>
            <person name="Lou Y."/>
            <person name="Lucas S."/>
            <person name="Martin F."/>
            <person name="Montanini B."/>
            <person name="Napoli C."/>
            <person name="Nelson D.R."/>
            <person name="Nelson C."/>
            <person name="Nieminen K."/>
            <person name="Nilsson O."/>
            <person name="Pereda V."/>
            <person name="Peter G."/>
            <person name="Philippe R."/>
            <person name="Pilate G."/>
            <person name="Poliakov A."/>
            <person name="Razumovskaya J."/>
            <person name="Richardson P."/>
            <person name="Rinaldi C."/>
            <person name="Ritland K."/>
            <person name="Rouze P."/>
            <person name="Ryaboy D."/>
            <person name="Schmutz J."/>
            <person name="Schrader J."/>
            <person name="Segerman B."/>
            <person name="Shin H."/>
            <person name="Siddiqui A."/>
            <person name="Sterky F."/>
            <person name="Terry A."/>
            <person name="Tsai C.J."/>
            <person name="Uberbacher E."/>
            <person name="Unneberg P."/>
            <person name="Vahala J."/>
            <person name="Wall K."/>
            <person name="Wessler S."/>
            <person name="Yang G."/>
            <person name="Yin T."/>
            <person name="Douglas C."/>
            <person name="Marra M."/>
            <person name="Sandberg G."/>
            <person name="Van de Peer Y."/>
            <person name="Rokhsar D."/>
        </authorList>
    </citation>
    <scope>NUCLEOTIDE SEQUENCE [LARGE SCALE GENOMIC DNA]</scope>
    <source>
        <strain evidence="14">cv. Nisqually</strain>
    </source>
</reference>
<dbReference type="InterPro" id="IPR052592">
    <property type="entry name" value="LRR-RLK"/>
</dbReference>
<dbReference type="Pfam" id="PF00560">
    <property type="entry name" value="LRR_1"/>
    <property type="match status" value="6"/>
</dbReference>
<evidence type="ECO:0000313" key="13">
    <source>
        <dbReference type="EMBL" id="PNS92178.1"/>
    </source>
</evidence>
<dbReference type="GO" id="GO:0009653">
    <property type="term" value="P:anatomical structure morphogenesis"/>
    <property type="evidence" value="ECO:0007669"/>
    <property type="project" value="UniProtKB-ARBA"/>
</dbReference>
<evidence type="ECO:0000259" key="12">
    <source>
        <dbReference type="Pfam" id="PF08263"/>
    </source>
</evidence>
<dbReference type="InterPro" id="IPR013210">
    <property type="entry name" value="LRR_N_plant-typ"/>
</dbReference>
<dbReference type="InterPro" id="IPR032675">
    <property type="entry name" value="LRR_dom_sf"/>
</dbReference>
<dbReference type="STRING" id="3694.A0A2K1WUH4"/>
<name>A0A2K1WUH4_POPTR</name>
<keyword evidence="8 11" id="KW-1133">Transmembrane helix</keyword>
<dbReference type="Pfam" id="PF08263">
    <property type="entry name" value="LRRNT_2"/>
    <property type="match status" value="1"/>
</dbReference>
<dbReference type="FunFam" id="3.80.10.10:FF:000400">
    <property type="entry name" value="Nuclear pore complex protein NUP107"/>
    <property type="match status" value="1"/>
</dbReference>
<dbReference type="InParanoid" id="A0A2K1WUH4"/>
<evidence type="ECO:0000256" key="10">
    <source>
        <dbReference type="ARBA" id="ARBA00038043"/>
    </source>
</evidence>
<dbReference type="PANTHER" id="PTHR48054:SF14">
    <property type="entry name" value="MDIS1-INTERACTING RECEPTOR LIKE KINASE 2-LIKE"/>
    <property type="match status" value="1"/>
</dbReference>
<keyword evidence="3" id="KW-0134">Cell wall</keyword>
<proteinExistence type="inferred from homology"/>
<organism evidence="13 14">
    <name type="scientific">Populus trichocarpa</name>
    <name type="common">Western balsam poplar</name>
    <name type="synonym">Populus balsamifera subsp. trichocarpa</name>
    <dbReference type="NCBI Taxonomy" id="3694"/>
    <lineage>
        <taxon>Eukaryota</taxon>
        <taxon>Viridiplantae</taxon>
        <taxon>Streptophyta</taxon>
        <taxon>Embryophyta</taxon>
        <taxon>Tracheophyta</taxon>
        <taxon>Spermatophyta</taxon>
        <taxon>Magnoliopsida</taxon>
        <taxon>eudicotyledons</taxon>
        <taxon>Gunneridae</taxon>
        <taxon>Pentapetalae</taxon>
        <taxon>rosids</taxon>
        <taxon>fabids</taxon>
        <taxon>Malpighiales</taxon>
        <taxon>Salicaceae</taxon>
        <taxon>Saliceae</taxon>
        <taxon>Populus</taxon>
    </lineage>
</organism>
<accession>A0A2K1WUH4</accession>
<keyword evidence="5 11" id="KW-0812">Transmembrane</keyword>
<keyword evidence="3" id="KW-0964">Secreted</keyword>
<keyword evidence="6" id="KW-0732">Signal</keyword>
<evidence type="ECO:0000256" key="6">
    <source>
        <dbReference type="ARBA" id="ARBA00022729"/>
    </source>
</evidence>
<dbReference type="GO" id="GO:0016020">
    <property type="term" value="C:membrane"/>
    <property type="evidence" value="ECO:0007669"/>
    <property type="project" value="UniProtKB-SubCell"/>
</dbReference>
<protein>
    <recommendedName>
        <fullName evidence="12">Leucine-rich repeat-containing N-terminal plant-type domain-containing protein</fullName>
    </recommendedName>
</protein>
<evidence type="ECO:0000256" key="2">
    <source>
        <dbReference type="ARBA" id="ARBA00004191"/>
    </source>
</evidence>
<keyword evidence="7" id="KW-0677">Repeat</keyword>
<evidence type="ECO:0000256" key="1">
    <source>
        <dbReference type="ARBA" id="ARBA00004167"/>
    </source>
</evidence>
<dbReference type="EMBL" id="CM009307">
    <property type="protein sequence ID" value="PNS92178.1"/>
    <property type="molecule type" value="Genomic_DNA"/>
</dbReference>
<comment type="subcellular location">
    <subcellularLocation>
        <location evidence="1">Membrane</location>
        <topology evidence="1">Single-pass membrane protein</topology>
    </subcellularLocation>
    <subcellularLocation>
        <location evidence="2">Secreted</location>
        <location evidence="2">Cell wall</location>
    </subcellularLocation>
</comment>
<comment type="similarity">
    <text evidence="10">Belongs to the polygalacturonase-inhibiting protein family.</text>
</comment>
<dbReference type="GO" id="GO:0099402">
    <property type="term" value="P:plant organ development"/>
    <property type="evidence" value="ECO:0007669"/>
    <property type="project" value="UniProtKB-ARBA"/>
</dbReference>
<dbReference type="AlphaFoldDB" id="A0A2K1WUH4"/>
<evidence type="ECO:0000313" key="14">
    <source>
        <dbReference type="Proteomes" id="UP000006729"/>
    </source>
</evidence>
<feature type="transmembrane region" description="Helical" evidence="11">
    <location>
        <begin position="486"/>
        <end position="510"/>
    </location>
</feature>